<feature type="compositionally biased region" description="Polar residues" evidence="4">
    <location>
        <begin position="49"/>
        <end position="63"/>
    </location>
</feature>
<dbReference type="GO" id="GO:0019843">
    <property type="term" value="F:rRNA binding"/>
    <property type="evidence" value="ECO:0007669"/>
    <property type="project" value="InterPro"/>
</dbReference>
<dbReference type="SUPFAM" id="SSF54686">
    <property type="entry name" value="Ribosomal protein L16p/L10e"/>
    <property type="match status" value="1"/>
</dbReference>
<evidence type="ECO:0000256" key="4">
    <source>
        <dbReference type="SAM" id="MobiDB-lite"/>
    </source>
</evidence>
<dbReference type="InterPro" id="IPR000114">
    <property type="entry name" value="Ribosomal_uL16_bact-type"/>
</dbReference>
<dbReference type="Gene3D" id="3.90.1170.10">
    <property type="entry name" value="Ribosomal protein L10e/L16"/>
    <property type="match status" value="1"/>
</dbReference>
<dbReference type="Pfam" id="PF00252">
    <property type="entry name" value="Ribosomal_L16"/>
    <property type="match status" value="1"/>
</dbReference>
<protein>
    <submittedName>
        <fullName evidence="5">Uncharacterized protein</fullName>
    </submittedName>
</protein>
<name>W6ZYC0_9APIC</name>
<dbReference type="CDD" id="cd01433">
    <property type="entry name" value="Ribosomal_L16_L10e"/>
    <property type="match status" value="1"/>
</dbReference>
<keyword evidence="6" id="KW-1185">Reference proteome</keyword>
<evidence type="ECO:0000313" key="5">
    <source>
        <dbReference type="EMBL" id="EUD65842.1"/>
    </source>
</evidence>
<dbReference type="GO" id="GO:0032543">
    <property type="term" value="P:mitochondrial translation"/>
    <property type="evidence" value="ECO:0007669"/>
    <property type="project" value="TreeGrafter"/>
</dbReference>
<dbReference type="PANTHER" id="PTHR12220:SF13">
    <property type="entry name" value="LARGE RIBOSOMAL SUBUNIT PROTEIN UL16M"/>
    <property type="match status" value="1"/>
</dbReference>
<dbReference type="VEuPathDB" id="PlasmoDB:C922_03825"/>
<dbReference type="EMBL" id="KI965476">
    <property type="protein sequence ID" value="EUD65842.1"/>
    <property type="molecule type" value="Genomic_DNA"/>
</dbReference>
<dbReference type="GO" id="GO:0005762">
    <property type="term" value="C:mitochondrial large ribosomal subunit"/>
    <property type="evidence" value="ECO:0007669"/>
    <property type="project" value="TreeGrafter"/>
</dbReference>
<dbReference type="GO" id="GO:0003735">
    <property type="term" value="F:structural constituent of ribosome"/>
    <property type="evidence" value="ECO:0007669"/>
    <property type="project" value="InterPro"/>
</dbReference>
<comment type="similarity">
    <text evidence="1">Belongs to the universal ribosomal protein uL16 family.</text>
</comment>
<sequence length="276" mass="30923">MKYRHASKGSKLQRYNLLKSKKHASSGQSTDMHTKSPMSGVRTEDPLQHETNTGDGTAQGTNTQDDKITECFSSCKSVTGVQTEECSCSCYSHLQNSMPPVIYKAPLPVRLKAPKGRIVPLNGPDIKIGKSLIAACPRRIRAEKLSEMKQIIRRYLGKKKEYFLDVHATYSVTKKPDGTKMGQGKGIIDYFVARVPTGKTIFHIPSISPFNSLGFEDPVYKVLKKAAAKVGIPCVFRTQNNIFRINNVKYISQKKVAADQMIQFNQYRSKLFQRGE</sequence>
<dbReference type="OrthoDB" id="268521at2759"/>
<keyword evidence="3" id="KW-0687">Ribonucleoprotein</keyword>
<dbReference type="PANTHER" id="PTHR12220">
    <property type="entry name" value="50S/60S RIBOSOMAL PROTEIN L16"/>
    <property type="match status" value="1"/>
</dbReference>
<organism evidence="5 6">
    <name type="scientific">Plasmodium inui San Antonio 1</name>
    <dbReference type="NCBI Taxonomy" id="1237626"/>
    <lineage>
        <taxon>Eukaryota</taxon>
        <taxon>Sar</taxon>
        <taxon>Alveolata</taxon>
        <taxon>Apicomplexa</taxon>
        <taxon>Aconoidasida</taxon>
        <taxon>Haemosporida</taxon>
        <taxon>Plasmodiidae</taxon>
        <taxon>Plasmodium</taxon>
        <taxon>Plasmodium (Plasmodium)</taxon>
    </lineage>
</organism>
<evidence type="ECO:0000256" key="2">
    <source>
        <dbReference type="ARBA" id="ARBA00022980"/>
    </source>
</evidence>
<dbReference type="AlphaFoldDB" id="W6ZYC0"/>
<gene>
    <name evidence="5" type="ORF">C922_03825</name>
</gene>
<dbReference type="InterPro" id="IPR016180">
    <property type="entry name" value="Ribosomal_uL16_dom"/>
</dbReference>
<dbReference type="GeneID" id="20039099"/>
<evidence type="ECO:0000313" key="6">
    <source>
        <dbReference type="Proteomes" id="UP000030640"/>
    </source>
</evidence>
<evidence type="ECO:0000256" key="3">
    <source>
        <dbReference type="ARBA" id="ARBA00023274"/>
    </source>
</evidence>
<proteinExistence type="inferred from homology"/>
<evidence type="ECO:0000256" key="1">
    <source>
        <dbReference type="ARBA" id="ARBA00008931"/>
    </source>
</evidence>
<accession>W6ZYC0</accession>
<dbReference type="InterPro" id="IPR047873">
    <property type="entry name" value="Ribosomal_uL16"/>
</dbReference>
<dbReference type="Proteomes" id="UP000030640">
    <property type="component" value="Unassembled WGS sequence"/>
</dbReference>
<feature type="region of interest" description="Disordered" evidence="4">
    <location>
        <begin position="1"/>
        <end position="63"/>
    </location>
</feature>
<keyword evidence="2" id="KW-0689">Ribosomal protein</keyword>
<dbReference type="InterPro" id="IPR036920">
    <property type="entry name" value="Ribosomal_uL16_sf"/>
</dbReference>
<reference evidence="5 6" key="1">
    <citation type="submission" date="2013-02" db="EMBL/GenBank/DDBJ databases">
        <title>The Genome Sequence of Plasmodium inui San Antonio 1.</title>
        <authorList>
            <consortium name="The Broad Institute Genome Sequencing Platform"/>
            <consortium name="The Broad Institute Genome Sequencing Center for Infectious Disease"/>
            <person name="Neafsey D."/>
            <person name="Cheeseman I."/>
            <person name="Volkman S."/>
            <person name="Adams J."/>
            <person name="Walker B."/>
            <person name="Young S.K."/>
            <person name="Zeng Q."/>
            <person name="Gargeya S."/>
            <person name="Fitzgerald M."/>
            <person name="Haas B."/>
            <person name="Abouelleil A."/>
            <person name="Alvarado L."/>
            <person name="Arachchi H.M."/>
            <person name="Berlin A.M."/>
            <person name="Chapman S.B."/>
            <person name="Dewar J."/>
            <person name="Goldberg J."/>
            <person name="Griggs A."/>
            <person name="Gujja S."/>
            <person name="Hansen M."/>
            <person name="Howarth C."/>
            <person name="Imamovic A."/>
            <person name="Larimer J."/>
            <person name="McCowan C."/>
            <person name="Murphy C."/>
            <person name="Neiman D."/>
            <person name="Pearson M."/>
            <person name="Priest M."/>
            <person name="Roberts A."/>
            <person name="Saif S."/>
            <person name="Shea T."/>
            <person name="Sisk P."/>
            <person name="Sykes S."/>
            <person name="Wortman J."/>
            <person name="Nusbaum C."/>
            <person name="Birren B."/>
        </authorList>
    </citation>
    <scope>NUCLEOTIDE SEQUENCE [LARGE SCALE GENOMIC DNA]</scope>
    <source>
        <strain evidence="5 6">San Antonio 1</strain>
    </source>
</reference>
<dbReference type="RefSeq" id="XP_008817636.1">
    <property type="nucleotide sequence ID" value="XM_008819414.1"/>
</dbReference>